<sequence length="142" mass="14920">MHFDMLPLIVKLAGFLLAILPLMIDNLRTGRATNGNNLILLLGGLAMLVLDRAVGWSDRSLLASGGWIIAGGAVLLVVHRMIGVPSGVAKTLIALLPWFAMGSYLVVVTAGLLITALIGFVTRRDAPVVPPLMVAGVFILAV</sequence>
<keyword evidence="3" id="KW-1185">Reference proteome</keyword>
<reference evidence="2 3" key="1">
    <citation type="submission" date="2014-03" db="EMBL/GenBank/DDBJ databases">
        <title>Bradyrhizobium valentinum sp. nov., isolated from effective nodules of Lupinus mariae-josephae, a lupine endemic of basic-lime soils in Eastern Spain.</title>
        <authorList>
            <person name="Duran D."/>
            <person name="Rey L."/>
            <person name="Navarro A."/>
            <person name="Busquets A."/>
            <person name="Imperial J."/>
            <person name="Ruiz-Argueso T."/>
        </authorList>
    </citation>
    <scope>NUCLEOTIDE SEQUENCE [LARGE SCALE GENOMIC DNA]</scope>
    <source>
        <strain evidence="2 3">LmjM3</strain>
    </source>
</reference>
<dbReference type="RefSeq" id="WP_057853745.1">
    <property type="nucleotide sequence ID" value="NZ_LLXX01000170.1"/>
</dbReference>
<feature type="transmembrane region" description="Helical" evidence="1">
    <location>
        <begin position="36"/>
        <end position="55"/>
    </location>
</feature>
<gene>
    <name evidence="2" type="ORF">CP49_25345</name>
</gene>
<evidence type="ECO:0008006" key="4">
    <source>
        <dbReference type="Google" id="ProtNLM"/>
    </source>
</evidence>
<dbReference type="AlphaFoldDB" id="A0A0R3KYC6"/>
<evidence type="ECO:0000313" key="3">
    <source>
        <dbReference type="Proteomes" id="UP000051913"/>
    </source>
</evidence>
<evidence type="ECO:0000313" key="2">
    <source>
        <dbReference type="EMBL" id="KRQ99773.1"/>
    </source>
</evidence>
<keyword evidence="1" id="KW-0472">Membrane</keyword>
<feature type="transmembrane region" description="Helical" evidence="1">
    <location>
        <begin position="94"/>
        <end position="121"/>
    </location>
</feature>
<dbReference type="EMBL" id="LLXX01000170">
    <property type="protein sequence ID" value="KRQ99773.1"/>
    <property type="molecule type" value="Genomic_DNA"/>
</dbReference>
<feature type="transmembrane region" description="Helical" evidence="1">
    <location>
        <begin position="61"/>
        <end position="82"/>
    </location>
</feature>
<feature type="transmembrane region" description="Helical" evidence="1">
    <location>
        <begin position="6"/>
        <end position="24"/>
    </location>
</feature>
<name>A0A0R3KYC6_9BRAD</name>
<accession>A0A0R3KYC6</accession>
<comment type="caution">
    <text evidence="2">The sequence shown here is derived from an EMBL/GenBank/DDBJ whole genome shotgun (WGS) entry which is preliminary data.</text>
</comment>
<dbReference type="Proteomes" id="UP000051913">
    <property type="component" value="Unassembled WGS sequence"/>
</dbReference>
<keyword evidence="1" id="KW-0812">Transmembrane</keyword>
<proteinExistence type="predicted"/>
<organism evidence="2 3">
    <name type="scientific">Bradyrhizobium valentinum</name>
    <dbReference type="NCBI Taxonomy" id="1518501"/>
    <lineage>
        <taxon>Bacteria</taxon>
        <taxon>Pseudomonadati</taxon>
        <taxon>Pseudomonadota</taxon>
        <taxon>Alphaproteobacteria</taxon>
        <taxon>Hyphomicrobiales</taxon>
        <taxon>Nitrobacteraceae</taxon>
        <taxon>Bradyrhizobium</taxon>
    </lineage>
</organism>
<keyword evidence="1" id="KW-1133">Transmembrane helix</keyword>
<evidence type="ECO:0000256" key="1">
    <source>
        <dbReference type="SAM" id="Phobius"/>
    </source>
</evidence>
<protein>
    <recommendedName>
        <fullName evidence="4">Prepilin type IV endopeptidase peptidase domain-containing protein</fullName>
    </recommendedName>
</protein>